<name>A0A699ZWE4_HAELA</name>
<comment type="caution">
    <text evidence="1">The sequence shown here is derived from an EMBL/GenBank/DDBJ whole genome shotgun (WGS) entry which is preliminary data.</text>
</comment>
<sequence>MNSKQGGHGEQARPRCIGGSRAATFTARVSALPSSAKLSRSCLGWSLLMAAKQISQWLWRWNSCGEAGVQDAKLRLGSFAWKLTHMTMVCCCHQPQVETVPDTCYCKTAIELVGCNTSSALACLHYVSLSSCIRCEMEDRLRINV</sequence>
<proteinExistence type="predicted"/>
<evidence type="ECO:0000313" key="1">
    <source>
        <dbReference type="EMBL" id="GFH23056.1"/>
    </source>
</evidence>
<dbReference type="Proteomes" id="UP000485058">
    <property type="component" value="Unassembled WGS sequence"/>
</dbReference>
<accession>A0A699ZWE4</accession>
<dbReference type="AlphaFoldDB" id="A0A699ZWE4"/>
<evidence type="ECO:0000313" key="2">
    <source>
        <dbReference type="Proteomes" id="UP000485058"/>
    </source>
</evidence>
<organism evidence="1 2">
    <name type="scientific">Haematococcus lacustris</name>
    <name type="common">Green alga</name>
    <name type="synonym">Haematococcus pluvialis</name>
    <dbReference type="NCBI Taxonomy" id="44745"/>
    <lineage>
        <taxon>Eukaryota</taxon>
        <taxon>Viridiplantae</taxon>
        <taxon>Chlorophyta</taxon>
        <taxon>core chlorophytes</taxon>
        <taxon>Chlorophyceae</taxon>
        <taxon>CS clade</taxon>
        <taxon>Chlamydomonadales</taxon>
        <taxon>Haematococcaceae</taxon>
        <taxon>Haematococcus</taxon>
    </lineage>
</organism>
<reference evidence="1 2" key="1">
    <citation type="submission" date="2020-02" db="EMBL/GenBank/DDBJ databases">
        <title>Draft genome sequence of Haematococcus lacustris strain NIES-144.</title>
        <authorList>
            <person name="Morimoto D."/>
            <person name="Nakagawa S."/>
            <person name="Yoshida T."/>
            <person name="Sawayama S."/>
        </authorList>
    </citation>
    <scope>NUCLEOTIDE SEQUENCE [LARGE SCALE GENOMIC DNA]</scope>
    <source>
        <strain evidence="1 2">NIES-144</strain>
    </source>
</reference>
<protein>
    <submittedName>
        <fullName evidence="1">Uncharacterized protein</fullName>
    </submittedName>
</protein>
<keyword evidence="2" id="KW-1185">Reference proteome</keyword>
<dbReference type="EMBL" id="BLLF01002183">
    <property type="protein sequence ID" value="GFH23056.1"/>
    <property type="molecule type" value="Genomic_DNA"/>
</dbReference>
<gene>
    <name evidence="1" type="ORF">HaLaN_20608</name>
</gene>